<keyword evidence="3" id="KW-1185">Reference proteome</keyword>
<dbReference type="EMBL" id="AP015040">
    <property type="protein sequence ID" value="BAT92361.1"/>
    <property type="molecule type" value="Genomic_DNA"/>
</dbReference>
<proteinExistence type="predicted"/>
<protein>
    <submittedName>
        <fullName evidence="2">Uncharacterized protein</fullName>
    </submittedName>
</protein>
<sequence length="96" mass="10985">MCYMQQLMAMAAAWNGSRVHLGWKEALLAIRRLEQLPPKEETIFHTSSIGGSLREKKERKPNHFWMEGGDHVDGEEAHGQLGEEMEITAHGDWVKE</sequence>
<evidence type="ECO:0000313" key="2">
    <source>
        <dbReference type="EMBL" id="BAT92361.1"/>
    </source>
</evidence>
<reference evidence="2 3" key="1">
    <citation type="journal article" date="2015" name="Sci. Rep.">
        <title>The power of single molecule real-time sequencing technology in the de novo assembly of a eukaryotic genome.</title>
        <authorList>
            <person name="Sakai H."/>
            <person name="Naito K."/>
            <person name="Ogiso-Tanaka E."/>
            <person name="Takahashi Y."/>
            <person name="Iseki K."/>
            <person name="Muto C."/>
            <person name="Satou K."/>
            <person name="Teruya K."/>
            <person name="Shiroma A."/>
            <person name="Shimoji M."/>
            <person name="Hirano T."/>
            <person name="Itoh T."/>
            <person name="Kaga A."/>
            <person name="Tomooka N."/>
        </authorList>
    </citation>
    <scope>NUCLEOTIDE SEQUENCE [LARGE SCALE GENOMIC DNA]</scope>
    <source>
        <strain evidence="3">cv. Shumari</strain>
    </source>
</reference>
<organism evidence="2 3">
    <name type="scientific">Vigna angularis var. angularis</name>
    <dbReference type="NCBI Taxonomy" id="157739"/>
    <lineage>
        <taxon>Eukaryota</taxon>
        <taxon>Viridiplantae</taxon>
        <taxon>Streptophyta</taxon>
        <taxon>Embryophyta</taxon>
        <taxon>Tracheophyta</taxon>
        <taxon>Spermatophyta</taxon>
        <taxon>Magnoliopsida</taxon>
        <taxon>eudicotyledons</taxon>
        <taxon>Gunneridae</taxon>
        <taxon>Pentapetalae</taxon>
        <taxon>rosids</taxon>
        <taxon>fabids</taxon>
        <taxon>Fabales</taxon>
        <taxon>Fabaceae</taxon>
        <taxon>Papilionoideae</taxon>
        <taxon>50 kb inversion clade</taxon>
        <taxon>NPAAA clade</taxon>
        <taxon>indigoferoid/millettioid clade</taxon>
        <taxon>Phaseoleae</taxon>
        <taxon>Vigna</taxon>
    </lineage>
</organism>
<evidence type="ECO:0000256" key="1">
    <source>
        <dbReference type="SAM" id="MobiDB-lite"/>
    </source>
</evidence>
<dbReference type="Proteomes" id="UP000291084">
    <property type="component" value="Chromosome 7"/>
</dbReference>
<feature type="region of interest" description="Disordered" evidence="1">
    <location>
        <begin position="47"/>
        <end position="76"/>
    </location>
</feature>
<gene>
    <name evidence="2" type="primary">Vigan.07G105900</name>
    <name evidence="2" type="ORF">VIGAN_07105900</name>
</gene>
<name>A0A0S3SHU3_PHAAN</name>
<accession>A0A0S3SHU3</accession>
<evidence type="ECO:0000313" key="3">
    <source>
        <dbReference type="Proteomes" id="UP000291084"/>
    </source>
</evidence>
<dbReference type="AlphaFoldDB" id="A0A0S3SHU3"/>